<evidence type="ECO:0000313" key="3">
    <source>
        <dbReference type="Proteomes" id="UP000023152"/>
    </source>
</evidence>
<name>X6LB50_RETFI</name>
<keyword evidence="3" id="KW-1185">Reference proteome</keyword>
<feature type="transmembrane region" description="Helical" evidence="1">
    <location>
        <begin position="32"/>
        <end position="49"/>
    </location>
</feature>
<dbReference type="Proteomes" id="UP000023152">
    <property type="component" value="Unassembled WGS sequence"/>
</dbReference>
<feature type="transmembrane region" description="Helical" evidence="1">
    <location>
        <begin position="55"/>
        <end position="75"/>
    </location>
</feature>
<sequence>MMKTNKKNKQIIKCCCFVTRQDYQLNMMKIKTSFNFINYMFVVILHNYINMHMCVSMTSSCSLVDGILLSLALLYQNQCTSIQFEKTNGRYFKTLYPVHYIIVLQYRVKKTIIYIIGGTDNKKTTVSTYMKTKVH</sequence>
<evidence type="ECO:0000313" key="2">
    <source>
        <dbReference type="EMBL" id="ETN97929.1"/>
    </source>
</evidence>
<dbReference type="AlphaFoldDB" id="X6LB50"/>
<organism evidence="2 3">
    <name type="scientific">Reticulomyxa filosa</name>
    <dbReference type="NCBI Taxonomy" id="46433"/>
    <lineage>
        <taxon>Eukaryota</taxon>
        <taxon>Sar</taxon>
        <taxon>Rhizaria</taxon>
        <taxon>Retaria</taxon>
        <taxon>Foraminifera</taxon>
        <taxon>Monothalamids</taxon>
        <taxon>Reticulomyxidae</taxon>
        <taxon>Reticulomyxa</taxon>
    </lineage>
</organism>
<dbReference type="EMBL" id="ASPP01048146">
    <property type="protein sequence ID" value="ETN97929.1"/>
    <property type="molecule type" value="Genomic_DNA"/>
</dbReference>
<keyword evidence="1" id="KW-0812">Transmembrane</keyword>
<evidence type="ECO:0000256" key="1">
    <source>
        <dbReference type="SAM" id="Phobius"/>
    </source>
</evidence>
<protein>
    <submittedName>
        <fullName evidence="2">Uncharacterized protein</fullName>
    </submittedName>
</protein>
<gene>
    <name evidence="2" type="ORF">RFI_39597</name>
</gene>
<keyword evidence="1" id="KW-1133">Transmembrane helix</keyword>
<proteinExistence type="predicted"/>
<keyword evidence="1" id="KW-0472">Membrane</keyword>
<feature type="non-terminal residue" evidence="2">
    <location>
        <position position="135"/>
    </location>
</feature>
<accession>X6LB50</accession>
<comment type="caution">
    <text evidence="2">The sequence shown here is derived from an EMBL/GenBank/DDBJ whole genome shotgun (WGS) entry which is preliminary data.</text>
</comment>
<reference evidence="2 3" key="1">
    <citation type="journal article" date="2013" name="Curr. Biol.">
        <title>The Genome of the Foraminiferan Reticulomyxa filosa.</title>
        <authorList>
            <person name="Glockner G."/>
            <person name="Hulsmann N."/>
            <person name="Schleicher M."/>
            <person name="Noegel A.A."/>
            <person name="Eichinger L."/>
            <person name="Gallinger C."/>
            <person name="Pawlowski J."/>
            <person name="Sierra R."/>
            <person name="Euteneuer U."/>
            <person name="Pillet L."/>
            <person name="Moustafa A."/>
            <person name="Platzer M."/>
            <person name="Groth M."/>
            <person name="Szafranski K."/>
            <person name="Schliwa M."/>
        </authorList>
    </citation>
    <scope>NUCLEOTIDE SEQUENCE [LARGE SCALE GENOMIC DNA]</scope>
</reference>